<comment type="cofactor">
    <cofactor evidence="1 11">
        <name>Zn(2+)</name>
        <dbReference type="ChEBI" id="CHEBI:29105"/>
    </cofactor>
</comment>
<evidence type="ECO:0000256" key="4">
    <source>
        <dbReference type="ARBA" id="ARBA00022670"/>
    </source>
</evidence>
<dbReference type="STRING" id="166486.ERS852572_00210"/>
<dbReference type="PaxDb" id="166486-ERS852572_00210"/>
<dbReference type="EMBL" id="QRID01000002">
    <property type="protein sequence ID" value="RHG30405.1"/>
    <property type="molecule type" value="Genomic_DNA"/>
</dbReference>
<evidence type="ECO:0000256" key="11">
    <source>
        <dbReference type="RuleBase" id="RU362031"/>
    </source>
</evidence>
<name>A0A173R7T0_9FIRM</name>
<evidence type="ECO:0000256" key="10">
    <source>
        <dbReference type="ARBA" id="ARBA00023136"/>
    </source>
</evidence>
<feature type="transmembrane region" description="Helical" evidence="11">
    <location>
        <begin position="261"/>
        <end position="283"/>
    </location>
</feature>
<dbReference type="InterPro" id="IPR004387">
    <property type="entry name" value="Pept_M50_Zn"/>
</dbReference>
<organism evidence="13 16">
    <name type="scientific">Roseburia intestinalis</name>
    <dbReference type="NCBI Taxonomy" id="166486"/>
    <lineage>
        <taxon>Bacteria</taxon>
        <taxon>Bacillati</taxon>
        <taxon>Bacillota</taxon>
        <taxon>Clostridia</taxon>
        <taxon>Lachnospirales</taxon>
        <taxon>Lachnospiraceae</taxon>
        <taxon>Roseburia</taxon>
    </lineage>
</organism>
<evidence type="ECO:0000313" key="18">
    <source>
        <dbReference type="Proteomes" id="UP000284465"/>
    </source>
</evidence>
<protein>
    <recommendedName>
        <fullName evidence="11">Zinc metalloprotease</fullName>
        <ecNumber evidence="11">3.4.24.-</ecNumber>
    </recommendedName>
</protein>
<dbReference type="Gene3D" id="2.30.42.10">
    <property type="match status" value="1"/>
</dbReference>
<evidence type="ECO:0000256" key="9">
    <source>
        <dbReference type="ARBA" id="ARBA00023049"/>
    </source>
</evidence>
<evidence type="ECO:0000256" key="7">
    <source>
        <dbReference type="ARBA" id="ARBA00022833"/>
    </source>
</evidence>
<evidence type="ECO:0000313" key="17">
    <source>
        <dbReference type="Proteomes" id="UP000284051"/>
    </source>
</evidence>
<evidence type="ECO:0000313" key="14">
    <source>
        <dbReference type="EMBL" id="RHA69705.1"/>
    </source>
</evidence>
<dbReference type="InterPro" id="IPR001478">
    <property type="entry name" value="PDZ"/>
</dbReference>
<dbReference type="CDD" id="cd23081">
    <property type="entry name" value="cpPDZ_EcRseP-like"/>
    <property type="match status" value="1"/>
</dbReference>
<keyword evidence="8 11" id="KW-1133">Transmembrane helix</keyword>
<evidence type="ECO:0000313" key="16">
    <source>
        <dbReference type="Proteomes" id="UP000095350"/>
    </source>
</evidence>
<dbReference type="NCBIfam" id="TIGR00054">
    <property type="entry name" value="RIP metalloprotease RseP"/>
    <property type="match status" value="1"/>
</dbReference>
<dbReference type="EMBL" id="CYXZ01000002">
    <property type="protein sequence ID" value="CUM73816.1"/>
    <property type="molecule type" value="Genomic_DNA"/>
</dbReference>
<keyword evidence="9 11" id="KW-0482">Metalloprotease</keyword>
<dbReference type="GeneID" id="61433415"/>
<dbReference type="PANTHER" id="PTHR42837:SF2">
    <property type="entry name" value="MEMBRANE METALLOPROTEASE ARASP2, CHLOROPLASTIC-RELATED"/>
    <property type="match status" value="1"/>
</dbReference>
<comment type="subcellular location">
    <subcellularLocation>
        <location evidence="2">Membrane</location>
        <topology evidence="2">Multi-pass membrane protein</topology>
    </subcellularLocation>
</comment>
<reference evidence="17 18" key="2">
    <citation type="submission" date="2018-08" db="EMBL/GenBank/DDBJ databases">
        <title>A genome reference for cultivated species of the human gut microbiota.</title>
        <authorList>
            <person name="Zou Y."/>
            <person name="Xue W."/>
            <person name="Luo G."/>
        </authorList>
    </citation>
    <scope>NUCLEOTIDE SEQUENCE [LARGE SCALE GENOMIC DNA]</scope>
    <source>
        <strain evidence="15 17">AM22-21LB</strain>
        <strain evidence="14 18">AM43-11</strain>
    </source>
</reference>
<dbReference type="OrthoDB" id="9782003at2"/>
<keyword evidence="10 11" id="KW-0472">Membrane</keyword>
<dbReference type="CDD" id="cd06163">
    <property type="entry name" value="S2P-M50_PDZ_RseP-like"/>
    <property type="match status" value="1"/>
</dbReference>
<dbReference type="Pfam" id="PF17820">
    <property type="entry name" value="PDZ_6"/>
    <property type="match status" value="1"/>
</dbReference>
<keyword evidence="7 11" id="KW-0862">Zinc</keyword>
<evidence type="ECO:0000313" key="15">
    <source>
        <dbReference type="EMBL" id="RHG30405.1"/>
    </source>
</evidence>
<proteinExistence type="inferred from homology"/>
<dbReference type="Pfam" id="PF02163">
    <property type="entry name" value="Peptidase_M50"/>
    <property type="match status" value="1"/>
</dbReference>
<dbReference type="InterPro" id="IPR036034">
    <property type="entry name" value="PDZ_sf"/>
</dbReference>
<dbReference type="AlphaFoldDB" id="A0A173R7T0"/>
<dbReference type="GO" id="GO:0046872">
    <property type="term" value="F:metal ion binding"/>
    <property type="evidence" value="ECO:0007669"/>
    <property type="project" value="UniProtKB-KW"/>
</dbReference>
<dbReference type="SMART" id="SM00228">
    <property type="entry name" value="PDZ"/>
    <property type="match status" value="1"/>
</dbReference>
<evidence type="ECO:0000256" key="2">
    <source>
        <dbReference type="ARBA" id="ARBA00004141"/>
    </source>
</evidence>
<feature type="transmembrane region" description="Helical" evidence="11">
    <location>
        <begin position="84"/>
        <end position="110"/>
    </location>
</feature>
<evidence type="ECO:0000313" key="13">
    <source>
        <dbReference type="EMBL" id="CUM73816.1"/>
    </source>
</evidence>
<dbReference type="GO" id="GO:0004222">
    <property type="term" value="F:metalloendopeptidase activity"/>
    <property type="evidence" value="ECO:0007669"/>
    <property type="project" value="InterPro"/>
</dbReference>
<keyword evidence="4 13" id="KW-0645">Protease</keyword>
<sequence>MKIIIALLIFSIIIIFHELGHFSLAKANGIRVNEFCLGLGPTILGMTKGETKYSLKLLPFGGACMMEGEDGESTDDRAFGKKSVWARISVVAAGPVFNFIMAFVFSFILLSCNGYDVPKITEVSEGFAAEQAGMQAGDVIVKMNGKHIHFYREVSSYSMFHAGETVEVTYERDGKRYTAELTPLYDEELGRYRYGFVGGEVEKGNVFKNLLYSGYEVKYWIDTTFGSLKMLATGGVTLNDMSGPVGLVDAIGDSYEESVSYGYYAAFLQMLYICILISANLGVMNLLPLPALDGGRLVFLIVEAIRGKKVDPDKEGMVHFIGLMLLMLLMVVVMFNDIRKIFM</sequence>
<keyword evidence="6 11" id="KW-0378">Hydrolase</keyword>
<evidence type="ECO:0000259" key="12">
    <source>
        <dbReference type="PROSITE" id="PS50106"/>
    </source>
</evidence>
<dbReference type="GO" id="GO:0016020">
    <property type="term" value="C:membrane"/>
    <property type="evidence" value="ECO:0007669"/>
    <property type="project" value="UniProtKB-SubCell"/>
</dbReference>
<comment type="similarity">
    <text evidence="3 11">Belongs to the peptidase M50B family.</text>
</comment>
<evidence type="ECO:0000256" key="6">
    <source>
        <dbReference type="ARBA" id="ARBA00022801"/>
    </source>
</evidence>
<dbReference type="EMBL" id="QSFP01000002">
    <property type="protein sequence ID" value="RHA69705.1"/>
    <property type="molecule type" value="Genomic_DNA"/>
</dbReference>
<evidence type="ECO:0000256" key="1">
    <source>
        <dbReference type="ARBA" id="ARBA00001947"/>
    </source>
</evidence>
<dbReference type="RefSeq" id="WP_006858911.1">
    <property type="nucleotide sequence ID" value="NZ_CABIYH010000002.1"/>
</dbReference>
<dbReference type="EC" id="3.4.24.-" evidence="11"/>
<dbReference type="GO" id="GO:0006508">
    <property type="term" value="P:proteolysis"/>
    <property type="evidence" value="ECO:0007669"/>
    <property type="project" value="UniProtKB-KW"/>
</dbReference>
<dbReference type="InterPro" id="IPR008915">
    <property type="entry name" value="Peptidase_M50"/>
</dbReference>
<evidence type="ECO:0000256" key="5">
    <source>
        <dbReference type="ARBA" id="ARBA00022692"/>
    </source>
</evidence>
<accession>A0A173R7T0</accession>
<feature type="transmembrane region" description="Helical" evidence="11">
    <location>
        <begin position="316"/>
        <end position="335"/>
    </location>
</feature>
<dbReference type="InterPro" id="IPR041489">
    <property type="entry name" value="PDZ_6"/>
</dbReference>
<dbReference type="Proteomes" id="UP000284051">
    <property type="component" value="Unassembled WGS sequence"/>
</dbReference>
<reference evidence="13 16" key="1">
    <citation type="submission" date="2015-09" db="EMBL/GenBank/DDBJ databases">
        <authorList>
            <consortium name="Pathogen Informatics"/>
        </authorList>
    </citation>
    <scope>NUCLEOTIDE SEQUENCE [LARGE SCALE GENOMIC DNA]</scope>
    <source>
        <strain evidence="13 16">2789STDY5834960</strain>
    </source>
</reference>
<dbReference type="PANTHER" id="PTHR42837">
    <property type="entry name" value="REGULATOR OF SIGMA-E PROTEASE RSEP"/>
    <property type="match status" value="1"/>
</dbReference>
<dbReference type="Proteomes" id="UP000284465">
    <property type="component" value="Unassembled WGS sequence"/>
</dbReference>
<gene>
    <name evidence="13" type="primary">rasP</name>
    <name evidence="14" type="synonym">rseP</name>
    <name evidence="15" type="ORF">DW264_02805</name>
    <name evidence="14" type="ORF">DW927_02525</name>
    <name evidence="13" type="ORF">ERS852572_00210</name>
</gene>
<dbReference type="Proteomes" id="UP000095350">
    <property type="component" value="Unassembled WGS sequence"/>
</dbReference>
<keyword evidence="11" id="KW-0479">Metal-binding</keyword>
<feature type="domain" description="PDZ" evidence="12">
    <location>
        <begin position="120"/>
        <end position="148"/>
    </location>
</feature>
<evidence type="ECO:0000256" key="8">
    <source>
        <dbReference type="ARBA" id="ARBA00022989"/>
    </source>
</evidence>
<keyword evidence="5 11" id="KW-0812">Transmembrane</keyword>
<evidence type="ECO:0000256" key="3">
    <source>
        <dbReference type="ARBA" id="ARBA00007931"/>
    </source>
</evidence>
<dbReference type="SUPFAM" id="SSF50156">
    <property type="entry name" value="PDZ domain-like"/>
    <property type="match status" value="1"/>
</dbReference>
<dbReference type="PROSITE" id="PS50106">
    <property type="entry name" value="PDZ"/>
    <property type="match status" value="1"/>
</dbReference>